<dbReference type="InterPro" id="IPR000182">
    <property type="entry name" value="GNAT_dom"/>
</dbReference>
<evidence type="ECO:0000313" key="2">
    <source>
        <dbReference type="EMBL" id="MDH5163023.1"/>
    </source>
</evidence>
<dbReference type="InterPro" id="IPR016181">
    <property type="entry name" value="Acyl_CoA_acyltransferase"/>
</dbReference>
<dbReference type="SUPFAM" id="SSF55729">
    <property type="entry name" value="Acyl-CoA N-acyltransferases (Nat)"/>
    <property type="match status" value="1"/>
</dbReference>
<dbReference type="AlphaFoldDB" id="A0AAW6SXK6"/>
<dbReference type="Gene3D" id="3.40.630.30">
    <property type="match status" value="1"/>
</dbReference>
<dbReference type="CDD" id="cd04301">
    <property type="entry name" value="NAT_SF"/>
    <property type="match status" value="1"/>
</dbReference>
<name>A0AAW6SXK6_9BACI</name>
<dbReference type="EMBL" id="JAROYP010000012">
    <property type="protein sequence ID" value="MDH5163023.1"/>
    <property type="molecule type" value="Genomic_DNA"/>
</dbReference>
<sequence length="262" mass="30281">MLEIIELNHEILQGTGSYCLRSKPKSQGYINKNKWLNDQFEEGLKYVKLLENGKQVGFIEYTASESSSRVVYAENYLVIHCLWVSVTGKGYGTKLIDKCLEDARNMGKHGVVVLTNTETSWTPSKEIFLKNNFLMIDQAPYNFELLVHKFHEAPDPYFPTDWDERVERFEQLTIIRSFQCPYVDIATSNILEAASQLGIQANIIDINNRDELMRLSPTPYGIFSAVFKGELITFHRLTVHSVRKKLKFLRDRSLMSNQWGDK</sequence>
<accession>A0AAW6SXK6</accession>
<proteinExistence type="predicted"/>
<evidence type="ECO:0000313" key="3">
    <source>
        <dbReference type="Proteomes" id="UP001159179"/>
    </source>
</evidence>
<comment type="caution">
    <text evidence="2">The sequence shown here is derived from an EMBL/GenBank/DDBJ whole genome shotgun (WGS) entry which is preliminary data.</text>
</comment>
<feature type="domain" description="N-acetyltransferase" evidence="1">
    <location>
        <begin position="29"/>
        <end position="117"/>
    </location>
</feature>
<protein>
    <submittedName>
        <fullName evidence="2">GNAT family N-acetyltransferase</fullName>
    </submittedName>
</protein>
<organism evidence="2 3">
    <name type="scientific">Heyndrickxia oleronia</name>
    <dbReference type="NCBI Taxonomy" id="38875"/>
    <lineage>
        <taxon>Bacteria</taxon>
        <taxon>Bacillati</taxon>
        <taxon>Bacillota</taxon>
        <taxon>Bacilli</taxon>
        <taxon>Bacillales</taxon>
        <taxon>Bacillaceae</taxon>
        <taxon>Heyndrickxia</taxon>
    </lineage>
</organism>
<dbReference type="Proteomes" id="UP001159179">
    <property type="component" value="Unassembled WGS sequence"/>
</dbReference>
<dbReference type="RefSeq" id="WP_280617875.1">
    <property type="nucleotide sequence ID" value="NZ_JAROYP010000012.1"/>
</dbReference>
<dbReference type="GO" id="GO:0016747">
    <property type="term" value="F:acyltransferase activity, transferring groups other than amino-acyl groups"/>
    <property type="evidence" value="ECO:0007669"/>
    <property type="project" value="InterPro"/>
</dbReference>
<reference evidence="2" key="1">
    <citation type="submission" date="2023-03" db="EMBL/GenBank/DDBJ databases">
        <title>Bacterial isolates from washroom surfaces on a university campus.</title>
        <authorList>
            <person name="Holman D.B."/>
            <person name="Gzyl K.E."/>
            <person name="Taheri A.E."/>
        </authorList>
    </citation>
    <scope>NUCLEOTIDE SEQUENCE</scope>
    <source>
        <strain evidence="2">RD03</strain>
    </source>
</reference>
<dbReference type="Pfam" id="PF00583">
    <property type="entry name" value="Acetyltransf_1"/>
    <property type="match status" value="1"/>
</dbReference>
<evidence type="ECO:0000259" key="1">
    <source>
        <dbReference type="Pfam" id="PF00583"/>
    </source>
</evidence>
<gene>
    <name evidence="2" type="ORF">P5X88_18995</name>
</gene>